<dbReference type="KEGG" id="pno:SNOG_11757"/>
<evidence type="ECO:0008006" key="4">
    <source>
        <dbReference type="Google" id="ProtNLM"/>
    </source>
</evidence>
<reference evidence="3" key="1">
    <citation type="journal article" date="2007" name="Plant Cell">
        <title>Dothideomycete-plant interactions illuminated by genome sequencing and EST analysis of the wheat pathogen Stagonospora nodorum.</title>
        <authorList>
            <person name="Hane J.K."/>
            <person name="Lowe R.G."/>
            <person name="Solomon P.S."/>
            <person name="Tan K.C."/>
            <person name="Schoch C.L."/>
            <person name="Spatafora J.W."/>
            <person name="Crous P.W."/>
            <person name="Kodira C."/>
            <person name="Birren B.W."/>
            <person name="Galagan J.E."/>
            <person name="Torriani S.F."/>
            <person name="McDonald B.A."/>
            <person name="Oliver R.P."/>
        </authorList>
    </citation>
    <scope>NUCLEOTIDE SEQUENCE [LARGE SCALE GENOMIC DNA]</scope>
    <source>
        <strain evidence="3">SN15 / ATCC MYA-4574 / FGSC 10173</strain>
    </source>
</reference>
<proteinExistence type="predicted"/>
<dbReference type="EMBL" id="CH445344">
    <property type="protein sequence ID" value="EAT80801.1"/>
    <property type="molecule type" value="Genomic_DNA"/>
</dbReference>
<evidence type="ECO:0000313" key="2">
    <source>
        <dbReference type="EMBL" id="EAT80801.1"/>
    </source>
</evidence>
<evidence type="ECO:0000313" key="3">
    <source>
        <dbReference type="Proteomes" id="UP000001055"/>
    </source>
</evidence>
<dbReference type="Proteomes" id="UP000001055">
    <property type="component" value="Unassembled WGS sequence"/>
</dbReference>
<sequence>MFLFPCQSLLALCVSAFLRSIFVRTQVSPSTREMMPRRPHNLKFLRKTTRFSVTILCSRRSSPCDAKLGRRASTGSLYPTLNGSRSSGYRHFSLRRGPDLGLFHMDIKTVKLQRPWWMNPAMAISVPADG</sequence>
<dbReference type="AlphaFoldDB" id="Q0U907"/>
<protein>
    <recommendedName>
        <fullName evidence="4">Secreted protein</fullName>
    </recommendedName>
</protein>
<dbReference type="VEuPathDB" id="FungiDB:JI435_117570"/>
<dbReference type="InParanoid" id="Q0U907"/>
<dbReference type="GeneID" id="5978903"/>
<feature type="chain" id="PRO_5004177749" description="Secreted protein" evidence="1">
    <location>
        <begin position="26"/>
        <end position="130"/>
    </location>
</feature>
<accession>Q0U907</accession>
<evidence type="ECO:0000256" key="1">
    <source>
        <dbReference type="SAM" id="SignalP"/>
    </source>
</evidence>
<feature type="signal peptide" evidence="1">
    <location>
        <begin position="1"/>
        <end position="25"/>
    </location>
</feature>
<gene>
    <name evidence="2" type="ORF">SNOG_11757</name>
</gene>
<keyword evidence="1" id="KW-0732">Signal</keyword>
<dbReference type="RefSeq" id="XP_001801995.1">
    <property type="nucleotide sequence ID" value="XM_001801943.1"/>
</dbReference>
<organism evidence="2 3">
    <name type="scientific">Phaeosphaeria nodorum (strain SN15 / ATCC MYA-4574 / FGSC 10173)</name>
    <name type="common">Glume blotch fungus</name>
    <name type="synonym">Parastagonospora nodorum</name>
    <dbReference type="NCBI Taxonomy" id="321614"/>
    <lineage>
        <taxon>Eukaryota</taxon>
        <taxon>Fungi</taxon>
        <taxon>Dikarya</taxon>
        <taxon>Ascomycota</taxon>
        <taxon>Pezizomycotina</taxon>
        <taxon>Dothideomycetes</taxon>
        <taxon>Pleosporomycetidae</taxon>
        <taxon>Pleosporales</taxon>
        <taxon>Pleosporineae</taxon>
        <taxon>Phaeosphaeriaceae</taxon>
        <taxon>Parastagonospora</taxon>
    </lineage>
</organism>
<name>Q0U907_PHANO</name>